<keyword evidence="12" id="KW-1185">Reference proteome</keyword>
<keyword evidence="6" id="KW-0106">Calcium</keyword>
<evidence type="ECO:0000256" key="3">
    <source>
        <dbReference type="ARBA" id="ARBA00022525"/>
    </source>
</evidence>
<comment type="caution">
    <text evidence="11">The sequence shown here is derived from an EMBL/GenBank/DDBJ whole genome shotgun (WGS) entry which is preliminary data.</text>
</comment>
<dbReference type="InterPro" id="IPR003995">
    <property type="entry name" value="RTX_toxin_determinant-A"/>
</dbReference>
<dbReference type="GO" id="GO:0016020">
    <property type="term" value="C:membrane"/>
    <property type="evidence" value="ECO:0007669"/>
    <property type="project" value="UniProtKB-SubCell"/>
</dbReference>
<dbReference type="PRINTS" id="PR01488">
    <property type="entry name" value="RTXTOXINA"/>
</dbReference>
<name>A0A3N4MP52_9NEIS</name>
<keyword evidence="8" id="KW-0472">Membrane</keyword>
<sequence>MSADDLFNDENWKGFAWDLAERWSREFYDWLPDEINPWKEDINRDGKYHVYDPLVLDLDGNGIETVGTQGYAGALFDHDKDGIRTSTGWVAADDGLLVIDRNSDGLINNGGELFGDSTVLKDGSNAAHGYAALAEFDTNSDGKVDAQDADFDKLKVWRDLNQDGVSQEGELFALAEVGVQSLNAGYQDVNQRLGNGNTVAQKGSYTTAGGETREMGDLLLAADHLHSRYADSIELTDEQMQATNLQGIGRLRDLREAAALSPDLAETLKAYSNAETKAEQQALLNKLVQDWAKTDPDYHVGFTFSTAMIRTADEGVALTPTQAGLVLGYSVPQEYLDKIQHYRQKVATLDAFSGEKSRVMFSMNDTETKRIFSVIDKAYDSLNDNVYQALLFQTRLQPYLNEIGLVLENDEFKLDYSGVLAKFGEVHAENPEKAFVDLGEFVAYSKDNGSVGIQQLSSLFAQYVQAAVAQGMFEQYAEQLGGTALTKLGHQLGTDADETLRGTDLSNFLLGGEGNDTLEGRNGDDILSGGNGHDTLNGGAGNDTLTGGAGNDKLNGGSSEADTYVFAKGHGQDVVSDSGSKAEHTDTLVFTGAKLSDAVFIRNGYHLIVKAYGSEDQVTLDYFFYNGDRQNFNFVFDDQTVKGADVALTVNGTEQNETLQGWSNADTVNGGAGNDTIYGYEGNDVLNGADGDDRLEADKGNDRLLGESGNDTLVGGSGSDILMGGEGNDRLEGGSNEADTYVFTKGHGTDTVSDYGSKDEHIDTLLFDGAEFSDAVFSRFGNDLVVKAYGEGDQVNVQNFFSSSHYRYTEFAFEDKTVSANDAMNAVAVV</sequence>
<feature type="compositionally biased region" description="Basic and acidic residues" evidence="9">
    <location>
        <begin position="691"/>
        <end position="705"/>
    </location>
</feature>
<dbReference type="GO" id="GO:0005576">
    <property type="term" value="C:extracellular region"/>
    <property type="evidence" value="ECO:0007669"/>
    <property type="project" value="UniProtKB-SubCell"/>
</dbReference>
<dbReference type="InterPro" id="IPR001343">
    <property type="entry name" value="Hemolysn_Ca-bd"/>
</dbReference>
<evidence type="ECO:0000256" key="8">
    <source>
        <dbReference type="ARBA" id="ARBA00023136"/>
    </source>
</evidence>
<comment type="subcellular location">
    <subcellularLocation>
        <location evidence="1">Membrane</location>
    </subcellularLocation>
    <subcellularLocation>
        <location evidence="2">Secreted</location>
    </subcellularLocation>
</comment>
<evidence type="ECO:0000256" key="2">
    <source>
        <dbReference type="ARBA" id="ARBA00004613"/>
    </source>
</evidence>
<dbReference type="PANTHER" id="PTHR38340:SF1">
    <property type="entry name" value="S-LAYER PROTEIN"/>
    <property type="match status" value="1"/>
</dbReference>
<feature type="region of interest" description="Disordered" evidence="9">
    <location>
        <begin position="689"/>
        <end position="719"/>
    </location>
</feature>
<feature type="region of interest" description="Disordered" evidence="9">
    <location>
        <begin position="523"/>
        <end position="554"/>
    </location>
</feature>
<evidence type="ECO:0000256" key="6">
    <source>
        <dbReference type="ARBA" id="ARBA00022837"/>
    </source>
</evidence>
<dbReference type="PANTHER" id="PTHR38340">
    <property type="entry name" value="S-LAYER PROTEIN"/>
    <property type="match status" value="1"/>
</dbReference>
<reference evidence="11 12" key="1">
    <citation type="submission" date="2018-11" db="EMBL/GenBank/DDBJ databases">
        <title>Neisseria weixii sp. nov. isolated from the rectal contents of plateau pika (Ochotona cruzoniae).</title>
        <authorList>
            <person name="Zhang G."/>
        </authorList>
    </citation>
    <scope>NUCLEOTIDE SEQUENCE [LARGE SCALE GENOMIC DNA]</scope>
    <source>
        <strain evidence="11 12">10009</strain>
    </source>
</reference>
<dbReference type="InterPro" id="IPR011049">
    <property type="entry name" value="Serralysin-like_metalloprot_C"/>
</dbReference>
<evidence type="ECO:0000313" key="12">
    <source>
        <dbReference type="Proteomes" id="UP000272412"/>
    </source>
</evidence>
<evidence type="ECO:0000256" key="4">
    <source>
        <dbReference type="ARBA" id="ARBA00022656"/>
    </source>
</evidence>
<dbReference type="OrthoDB" id="8607307at2"/>
<evidence type="ECO:0000256" key="5">
    <source>
        <dbReference type="ARBA" id="ARBA00022737"/>
    </source>
</evidence>
<gene>
    <name evidence="11" type="ORF">EGK74_10230</name>
</gene>
<feature type="domain" description="Haemolysin-type calcium binding-related" evidence="10">
    <location>
        <begin position="783"/>
        <end position="815"/>
    </location>
</feature>
<dbReference type="PROSITE" id="PS00330">
    <property type="entry name" value="HEMOLYSIN_CALCIUM"/>
    <property type="match status" value="5"/>
</dbReference>
<dbReference type="Gene3D" id="2.150.10.10">
    <property type="entry name" value="Serralysin-like metalloprotease, C-terminal"/>
    <property type="match status" value="3"/>
</dbReference>
<evidence type="ECO:0000313" key="11">
    <source>
        <dbReference type="EMBL" id="RPD84885.1"/>
    </source>
</evidence>
<dbReference type="SUPFAM" id="SSF51120">
    <property type="entry name" value="beta-Roll"/>
    <property type="match status" value="2"/>
</dbReference>
<dbReference type="InterPro" id="IPR018511">
    <property type="entry name" value="Hemolysin-typ_Ca-bd_CS"/>
</dbReference>
<evidence type="ECO:0000256" key="1">
    <source>
        <dbReference type="ARBA" id="ARBA00004370"/>
    </source>
</evidence>
<organism evidence="11 12">
    <name type="scientific">Neisseria weixii</name>
    <dbReference type="NCBI Taxonomy" id="1853276"/>
    <lineage>
        <taxon>Bacteria</taxon>
        <taxon>Pseudomonadati</taxon>
        <taxon>Pseudomonadota</taxon>
        <taxon>Betaproteobacteria</taxon>
        <taxon>Neisseriales</taxon>
        <taxon>Neisseriaceae</taxon>
        <taxon>Neisseria</taxon>
    </lineage>
</organism>
<keyword evidence="5" id="KW-0677">Repeat</keyword>
<protein>
    <submittedName>
        <fullName evidence="11">Calcium-binding protein</fullName>
    </submittedName>
</protein>
<keyword evidence="4" id="KW-0800">Toxin</keyword>
<evidence type="ECO:0000256" key="7">
    <source>
        <dbReference type="ARBA" id="ARBA00023026"/>
    </source>
</evidence>
<keyword evidence="3" id="KW-0964">Secreted</keyword>
<dbReference type="RefSeq" id="WP_123804683.1">
    <property type="nucleotide sequence ID" value="NZ_RPFL01000031.1"/>
</dbReference>
<keyword evidence="7" id="KW-0843">Virulence</keyword>
<dbReference type="PRINTS" id="PR00313">
    <property type="entry name" value="CABNDNGRPT"/>
</dbReference>
<proteinExistence type="predicted"/>
<dbReference type="Pfam" id="PF00353">
    <property type="entry name" value="HemolysinCabind"/>
    <property type="match status" value="3"/>
</dbReference>
<accession>A0A3N4MP52</accession>
<dbReference type="GO" id="GO:0005509">
    <property type="term" value="F:calcium ion binding"/>
    <property type="evidence" value="ECO:0007669"/>
    <property type="project" value="InterPro"/>
</dbReference>
<dbReference type="InterPro" id="IPR050557">
    <property type="entry name" value="RTX_toxin/Mannuronan_C5-epim"/>
</dbReference>
<evidence type="ECO:0000256" key="9">
    <source>
        <dbReference type="SAM" id="MobiDB-lite"/>
    </source>
</evidence>
<dbReference type="AlphaFoldDB" id="A0A3N4MP52"/>
<evidence type="ECO:0000259" key="10">
    <source>
        <dbReference type="Pfam" id="PF06594"/>
    </source>
</evidence>
<dbReference type="EMBL" id="RPFL01000031">
    <property type="protein sequence ID" value="RPD84885.1"/>
    <property type="molecule type" value="Genomic_DNA"/>
</dbReference>
<dbReference type="GO" id="GO:0090729">
    <property type="term" value="F:toxin activity"/>
    <property type="evidence" value="ECO:0007669"/>
    <property type="project" value="UniProtKB-KW"/>
</dbReference>
<dbReference type="Proteomes" id="UP000272412">
    <property type="component" value="Unassembled WGS sequence"/>
</dbReference>
<dbReference type="Pfam" id="PF06594">
    <property type="entry name" value="HCBP_related"/>
    <property type="match status" value="1"/>
</dbReference>
<dbReference type="InterPro" id="IPR010566">
    <property type="entry name" value="Haemolys_ca-bd"/>
</dbReference>